<sequence length="99" mass="11256">MRDRVELVELQLVIGFDIDSCHPTCKEDSRTRTRKVTSRTCDTLSVVLFLVTIHAHLVASDDGLEAVLFTEPGSDVRTKLHAHTTLTWASAWLWLRIRP</sequence>
<evidence type="ECO:0000313" key="2">
    <source>
        <dbReference type="Proteomes" id="UP000294847"/>
    </source>
</evidence>
<reference evidence="1 2" key="1">
    <citation type="journal article" date="2019" name="Mol. Biol. Evol.">
        <title>Blast fungal genomes show frequent chromosomal changes, gene gains and losses, and effector gene turnover.</title>
        <authorList>
            <person name="Gomez Luciano L.B."/>
            <person name="Jason Tsai I."/>
            <person name="Chuma I."/>
            <person name="Tosa Y."/>
            <person name="Chen Y.H."/>
            <person name="Li J.Y."/>
            <person name="Li M.Y."/>
            <person name="Jade Lu M.Y."/>
            <person name="Nakayashiki H."/>
            <person name="Li W.H."/>
        </authorList>
    </citation>
    <scope>NUCLEOTIDE SEQUENCE [LARGE SCALE GENOMIC DNA]</scope>
    <source>
        <strain evidence="1">MZ5-1-6</strain>
    </source>
</reference>
<dbReference type="EMBL" id="CP034204">
    <property type="protein sequence ID" value="QBZ54283.1"/>
    <property type="molecule type" value="Genomic_DNA"/>
</dbReference>
<accession>A0A4P7MWC5</accession>
<proteinExistence type="predicted"/>
<protein>
    <submittedName>
        <fullName evidence="1">Uncharacterized protein</fullName>
    </submittedName>
</protein>
<gene>
    <name evidence="1" type="ORF">PoMZ_09979</name>
</gene>
<evidence type="ECO:0000313" key="1">
    <source>
        <dbReference type="EMBL" id="QBZ54283.1"/>
    </source>
</evidence>
<dbReference type="AlphaFoldDB" id="A0A4P7MWC5"/>
<dbReference type="Proteomes" id="UP000294847">
    <property type="component" value="Chromosome 1"/>
</dbReference>
<organism evidence="1 2">
    <name type="scientific">Pyricularia oryzae</name>
    <name type="common">Rice blast fungus</name>
    <name type="synonym">Magnaporthe oryzae</name>
    <dbReference type="NCBI Taxonomy" id="318829"/>
    <lineage>
        <taxon>Eukaryota</taxon>
        <taxon>Fungi</taxon>
        <taxon>Dikarya</taxon>
        <taxon>Ascomycota</taxon>
        <taxon>Pezizomycotina</taxon>
        <taxon>Sordariomycetes</taxon>
        <taxon>Sordariomycetidae</taxon>
        <taxon>Magnaporthales</taxon>
        <taxon>Pyriculariaceae</taxon>
        <taxon>Pyricularia</taxon>
    </lineage>
</organism>
<name>A0A4P7MWC5_PYROR</name>